<dbReference type="SUPFAM" id="SSF103473">
    <property type="entry name" value="MFS general substrate transporter"/>
    <property type="match status" value="1"/>
</dbReference>
<name>A0A9P6FUA6_9FUNG</name>
<evidence type="ECO:0000313" key="6">
    <source>
        <dbReference type="EMBL" id="KAF9581970.1"/>
    </source>
</evidence>
<protein>
    <recommendedName>
        <fullName evidence="8">MFS transporter, PAT family, beta-lactamase induction signal transducer AmpG</fullName>
    </recommendedName>
</protein>
<dbReference type="GO" id="GO:0016020">
    <property type="term" value="C:membrane"/>
    <property type="evidence" value="ECO:0007669"/>
    <property type="project" value="UniProtKB-SubCell"/>
</dbReference>
<feature type="transmembrane region" description="Helical" evidence="5">
    <location>
        <begin position="90"/>
        <end position="112"/>
    </location>
</feature>
<reference evidence="6" key="1">
    <citation type="journal article" date="2020" name="Fungal Divers.">
        <title>Resolving the Mortierellaceae phylogeny through synthesis of multi-gene phylogenetics and phylogenomics.</title>
        <authorList>
            <person name="Vandepol N."/>
            <person name="Liber J."/>
            <person name="Desiro A."/>
            <person name="Na H."/>
            <person name="Kennedy M."/>
            <person name="Barry K."/>
            <person name="Grigoriev I.V."/>
            <person name="Miller A.N."/>
            <person name="O'Donnell K."/>
            <person name="Stajich J.E."/>
            <person name="Bonito G."/>
        </authorList>
    </citation>
    <scope>NUCLEOTIDE SEQUENCE</scope>
    <source>
        <strain evidence="6">KOD1015</strain>
    </source>
</reference>
<dbReference type="PANTHER" id="PTHR12778">
    <property type="entry name" value="SOLUTE CARRIER FAMILY 33 ACETYL-COA TRANSPORTER -RELATED"/>
    <property type="match status" value="1"/>
</dbReference>
<keyword evidence="4 5" id="KW-0472">Membrane</keyword>
<evidence type="ECO:0000256" key="5">
    <source>
        <dbReference type="SAM" id="Phobius"/>
    </source>
</evidence>
<comment type="subcellular location">
    <subcellularLocation>
        <location evidence="1">Membrane</location>
        <topology evidence="1">Multi-pass membrane protein</topology>
    </subcellularLocation>
</comment>
<feature type="transmembrane region" description="Helical" evidence="5">
    <location>
        <begin position="321"/>
        <end position="341"/>
    </location>
</feature>
<evidence type="ECO:0000256" key="1">
    <source>
        <dbReference type="ARBA" id="ARBA00004141"/>
    </source>
</evidence>
<feature type="non-terminal residue" evidence="6">
    <location>
        <position position="465"/>
    </location>
</feature>
<feature type="transmembrane region" description="Helical" evidence="5">
    <location>
        <begin position="61"/>
        <end position="78"/>
    </location>
</feature>
<dbReference type="InterPro" id="IPR024371">
    <property type="entry name" value="AcetylCoA_trans_1-like"/>
</dbReference>
<feature type="transmembrane region" description="Helical" evidence="5">
    <location>
        <begin position="133"/>
        <end position="152"/>
    </location>
</feature>
<evidence type="ECO:0000256" key="3">
    <source>
        <dbReference type="ARBA" id="ARBA00022989"/>
    </source>
</evidence>
<dbReference type="InterPro" id="IPR036259">
    <property type="entry name" value="MFS_trans_sf"/>
</dbReference>
<keyword evidence="2 5" id="KW-0812">Transmembrane</keyword>
<dbReference type="EMBL" id="JAABOA010001244">
    <property type="protein sequence ID" value="KAF9581970.1"/>
    <property type="molecule type" value="Genomic_DNA"/>
</dbReference>
<keyword evidence="3 5" id="KW-1133">Transmembrane helix</keyword>
<feature type="transmembrane region" description="Helical" evidence="5">
    <location>
        <begin position="424"/>
        <end position="444"/>
    </location>
</feature>
<evidence type="ECO:0000256" key="4">
    <source>
        <dbReference type="ARBA" id="ARBA00023136"/>
    </source>
</evidence>
<dbReference type="OrthoDB" id="6415790at2759"/>
<dbReference type="GO" id="GO:0035348">
    <property type="term" value="P:acetyl-CoA transmembrane transport"/>
    <property type="evidence" value="ECO:0007669"/>
    <property type="project" value="InterPro"/>
</dbReference>
<dbReference type="PANTHER" id="PTHR12778:SF9">
    <property type="entry name" value="ACETYL-COENZYME A TRANSPORTER 1"/>
    <property type="match status" value="1"/>
</dbReference>
<dbReference type="Proteomes" id="UP000780801">
    <property type="component" value="Unassembled WGS sequence"/>
</dbReference>
<dbReference type="Pfam" id="PF13000">
    <property type="entry name" value="Acatn"/>
    <property type="match status" value="3"/>
</dbReference>
<keyword evidence="7" id="KW-1185">Reference proteome</keyword>
<feature type="transmembrane region" description="Helical" evidence="5">
    <location>
        <begin position="172"/>
        <end position="192"/>
    </location>
</feature>
<feature type="transmembrane region" description="Helical" evidence="5">
    <location>
        <begin position="259"/>
        <end position="278"/>
    </location>
</feature>
<comment type="caution">
    <text evidence="6">The sequence shown here is derived from an EMBL/GenBank/DDBJ whole genome shotgun (WGS) entry which is preliminary data.</text>
</comment>
<evidence type="ECO:0000313" key="7">
    <source>
        <dbReference type="Proteomes" id="UP000780801"/>
    </source>
</evidence>
<gene>
    <name evidence="6" type="ORF">BGW38_000832</name>
</gene>
<accession>A0A9P6FUA6</accession>
<evidence type="ECO:0008006" key="8">
    <source>
        <dbReference type="Google" id="ProtNLM"/>
    </source>
</evidence>
<dbReference type="GO" id="GO:0008521">
    <property type="term" value="F:acetyl-CoA transmembrane transporter activity"/>
    <property type="evidence" value="ECO:0007669"/>
    <property type="project" value="InterPro"/>
</dbReference>
<evidence type="ECO:0000256" key="2">
    <source>
        <dbReference type="ARBA" id="ARBA00022692"/>
    </source>
</evidence>
<dbReference type="FunFam" id="1.20.1250.20:FF:000289">
    <property type="entry name" value="Acetyl-coenzyme A transporter 1"/>
    <property type="match status" value="1"/>
</dbReference>
<dbReference type="InterPro" id="IPR004752">
    <property type="entry name" value="AmpG_permease/AT-1"/>
</dbReference>
<proteinExistence type="predicted"/>
<dbReference type="Gene3D" id="1.20.1250.20">
    <property type="entry name" value="MFS general substrate transporter like domains"/>
    <property type="match status" value="1"/>
</dbReference>
<feature type="transmembrane region" description="Helical" evidence="5">
    <location>
        <begin position="290"/>
        <end position="309"/>
    </location>
</feature>
<organism evidence="6 7">
    <name type="scientific">Lunasporangiospora selenospora</name>
    <dbReference type="NCBI Taxonomy" id="979761"/>
    <lineage>
        <taxon>Eukaryota</taxon>
        <taxon>Fungi</taxon>
        <taxon>Fungi incertae sedis</taxon>
        <taxon>Mucoromycota</taxon>
        <taxon>Mortierellomycotina</taxon>
        <taxon>Mortierellomycetes</taxon>
        <taxon>Mortierellales</taxon>
        <taxon>Mortierellaceae</taxon>
        <taxon>Lunasporangiospora</taxon>
    </lineage>
</organism>
<sequence>LLQGVPVGLTFGSIPFLLKAKMSYSQIGIFSLAHYPYSMKFLWSPIVDAVFNKDIGRRKSWIVPIQLLTGLMFLWLGMNINEWMDQEQVAVGSLTVVFFILIFFSATQDIAVDGWALTLLSNENVSYASTAQTIGLNTGYFLSFTVFLAFNSVEFSNKYFRTTPLDYGLVPLGGYLKFWSVMYFAITAWLVFMKKEEKTPSDEEDMGIKEVYQIIMRIIRLPHMKSFMMVLLTAKIGFIANDAVTALKLLEKGFSKEDLALAVLIDFPFQIIFGYYAVRWSTGARPLKPWLWAFSAHLVCCVVAMLLVSGFPADGVVTPGYFYMVLATTVTTSFTSTVAFVSMGAFMTVISDPVIGGTYMTLLNTLSNFGGTWPRFFVLEAVDYFTVSTCSIVDSKGQDFACASESGKTLCEDLGGECLLQQDGYYYVSSMCVLVGTLLLIFYIRPTVRYLESLNPKMWRLDQKH</sequence>
<dbReference type="AlphaFoldDB" id="A0A9P6FUA6"/>